<proteinExistence type="predicted"/>
<comment type="caution">
    <text evidence="1">The sequence shown here is derived from an EMBL/GenBank/DDBJ whole genome shotgun (WGS) entry which is preliminary data.</text>
</comment>
<name>A0ACA9PB76_9GLOM</name>
<sequence length="45" mass="5021">MNSNHDWYNSNVVVAFDTGCLSSSYHGHMLPGPIKTSSAYRYALK</sequence>
<dbReference type="EMBL" id="CAJVPU010025484">
    <property type="protein sequence ID" value="CAG8696386.1"/>
    <property type="molecule type" value="Genomic_DNA"/>
</dbReference>
<evidence type="ECO:0000313" key="1">
    <source>
        <dbReference type="EMBL" id="CAG8696386.1"/>
    </source>
</evidence>
<evidence type="ECO:0000313" key="2">
    <source>
        <dbReference type="Proteomes" id="UP000789702"/>
    </source>
</evidence>
<reference evidence="1" key="1">
    <citation type="submission" date="2021-06" db="EMBL/GenBank/DDBJ databases">
        <authorList>
            <person name="Kallberg Y."/>
            <person name="Tangrot J."/>
            <person name="Rosling A."/>
        </authorList>
    </citation>
    <scope>NUCLEOTIDE SEQUENCE</scope>
    <source>
        <strain evidence="1">IL203A</strain>
    </source>
</reference>
<keyword evidence="2" id="KW-1185">Reference proteome</keyword>
<accession>A0ACA9PB76</accession>
<dbReference type="Proteomes" id="UP000789702">
    <property type="component" value="Unassembled WGS sequence"/>
</dbReference>
<feature type="non-terminal residue" evidence="1">
    <location>
        <position position="45"/>
    </location>
</feature>
<protein>
    <submittedName>
        <fullName evidence="1">10008_t:CDS:1</fullName>
    </submittedName>
</protein>
<gene>
    <name evidence="1" type="ORF">DHETER_LOCUS11528</name>
</gene>
<organism evidence="1 2">
    <name type="scientific">Dentiscutata heterogama</name>
    <dbReference type="NCBI Taxonomy" id="1316150"/>
    <lineage>
        <taxon>Eukaryota</taxon>
        <taxon>Fungi</taxon>
        <taxon>Fungi incertae sedis</taxon>
        <taxon>Mucoromycota</taxon>
        <taxon>Glomeromycotina</taxon>
        <taxon>Glomeromycetes</taxon>
        <taxon>Diversisporales</taxon>
        <taxon>Gigasporaceae</taxon>
        <taxon>Dentiscutata</taxon>
    </lineage>
</organism>